<keyword evidence="2" id="KW-1185">Reference proteome</keyword>
<dbReference type="Proteomes" id="UP000601435">
    <property type="component" value="Unassembled WGS sequence"/>
</dbReference>
<organism evidence="1 2">
    <name type="scientific">Symbiodinium necroappetens</name>
    <dbReference type="NCBI Taxonomy" id="1628268"/>
    <lineage>
        <taxon>Eukaryota</taxon>
        <taxon>Sar</taxon>
        <taxon>Alveolata</taxon>
        <taxon>Dinophyceae</taxon>
        <taxon>Suessiales</taxon>
        <taxon>Symbiodiniaceae</taxon>
        <taxon>Symbiodinium</taxon>
    </lineage>
</organism>
<accession>A0A813C3G1</accession>
<name>A0A813C3G1_9DINO</name>
<reference evidence="1" key="1">
    <citation type="submission" date="2021-02" db="EMBL/GenBank/DDBJ databases">
        <authorList>
            <person name="Dougan E. K."/>
            <person name="Rhodes N."/>
            <person name="Thang M."/>
            <person name="Chan C."/>
        </authorList>
    </citation>
    <scope>NUCLEOTIDE SEQUENCE</scope>
</reference>
<dbReference type="AlphaFoldDB" id="A0A813C3G1"/>
<proteinExistence type="predicted"/>
<dbReference type="EMBL" id="CAJNJA010086260">
    <property type="protein sequence ID" value="CAE7938409.1"/>
    <property type="molecule type" value="Genomic_DNA"/>
</dbReference>
<gene>
    <name evidence="1" type="ORF">SNEC2469_LOCUS33145</name>
</gene>
<sequence>MAAAVGQFVLQWLFEATYPLHAEFTEQPQPLRRRELRWQCRHDYAVWGRTVLQCLLAGGVPQHRRLEVRLQLQRAGRLAGVCEEIQMRDILRASWILERPIAPASWCLGALGFVGETEEYLQLVDASIRDRPAGGPELPVDEPVEQPPGLLQATLRMEEMIQAHLEDDDLEVVLVEEYEDE</sequence>
<evidence type="ECO:0000313" key="2">
    <source>
        <dbReference type="Proteomes" id="UP000601435"/>
    </source>
</evidence>
<dbReference type="OrthoDB" id="10368327at2759"/>
<comment type="caution">
    <text evidence="1">The sequence shown here is derived from an EMBL/GenBank/DDBJ whole genome shotgun (WGS) entry which is preliminary data.</text>
</comment>
<protein>
    <submittedName>
        <fullName evidence="1">Uncharacterized protein</fullName>
    </submittedName>
</protein>
<evidence type="ECO:0000313" key="1">
    <source>
        <dbReference type="EMBL" id="CAE7938409.1"/>
    </source>
</evidence>